<dbReference type="InterPro" id="IPR056157">
    <property type="entry name" value="TPR_IFT80_172_dom"/>
</dbReference>
<dbReference type="SUPFAM" id="SSF50978">
    <property type="entry name" value="WD40 repeat-like"/>
    <property type="match status" value="1"/>
</dbReference>
<name>X6ML89_RETFI</name>
<keyword evidence="4" id="KW-1185">Reference proteome</keyword>
<organism evidence="3 4">
    <name type="scientific">Reticulomyxa filosa</name>
    <dbReference type="NCBI Taxonomy" id="46433"/>
    <lineage>
        <taxon>Eukaryota</taxon>
        <taxon>Sar</taxon>
        <taxon>Rhizaria</taxon>
        <taxon>Retaria</taxon>
        <taxon>Foraminifera</taxon>
        <taxon>Monothalamids</taxon>
        <taxon>Reticulomyxidae</taxon>
        <taxon>Reticulomyxa</taxon>
    </lineage>
</organism>
<comment type="caution">
    <text evidence="3">The sequence shown here is derived from an EMBL/GenBank/DDBJ whole genome shotgun (WGS) entry which is preliminary data.</text>
</comment>
<proteinExistence type="predicted"/>
<dbReference type="AlphaFoldDB" id="X6ML89"/>
<evidence type="ECO:0000313" key="4">
    <source>
        <dbReference type="Proteomes" id="UP000023152"/>
    </source>
</evidence>
<protein>
    <submittedName>
        <fullName evidence="3">Uncharacterized protein</fullName>
    </submittedName>
</protein>
<dbReference type="GO" id="GO:0060271">
    <property type="term" value="P:cilium assembly"/>
    <property type="evidence" value="ECO:0007669"/>
    <property type="project" value="TreeGrafter"/>
</dbReference>
<dbReference type="Pfam" id="PF23335">
    <property type="entry name" value="Beta-prop_IFT80_2nd"/>
    <property type="match status" value="1"/>
</dbReference>
<dbReference type="PANTHER" id="PTHR24098">
    <property type="entry name" value="OUTER SEGMENT 5"/>
    <property type="match status" value="1"/>
</dbReference>
<dbReference type="Proteomes" id="UP000023152">
    <property type="component" value="Unassembled WGS sequence"/>
</dbReference>
<dbReference type="InterPro" id="IPR036322">
    <property type="entry name" value="WD40_repeat_dom_sf"/>
</dbReference>
<dbReference type="GO" id="GO:0005929">
    <property type="term" value="C:cilium"/>
    <property type="evidence" value="ECO:0007669"/>
    <property type="project" value="TreeGrafter"/>
</dbReference>
<dbReference type="OMA" id="CGSANDR"/>
<accession>X6ML89</accession>
<reference evidence="3 4" key="1">
    <citation type="journal article" date="2013" name="Curr. Biol.">
        <title>The Genome of the Foraminiferan Reticulomyxa filosa.</title>
        <authorList>
            <person name="Glockner G."/>
            <person name="Hulsmann N."/>
            <person name="Schleicher M."/>
            <person name="Noegel A.A."/>
            <person name="Eichinger L."/>
            <person name="Gallinger C."/>
            <person name="Pawlowski J."/>
            <person name="Sierra R."/>
            <person name="Euteneuer U."/>
            <person name="Pillet L."/>
            <person name="Moustafa A."/>
            <person name="Platzer M."/>
            <person name="Groth M."/>
            <person name="Szafranski K."/>
            <person name="Schliwa M."/>
        </authorList>
    </citation>
    <scope>NUCLEOTIDE SEQUENCE [LARGE SCALE GENOMIC DNA]</scope>
</reference>
<dbReference type="OrthoDB" id="408728at2759"/>
<dbReference type="InterPro" id="IPR056456">
    <property type="entry name" value="Beta-prop_IFT80_2nd"/>
</dbReference>
<dbReference type="Pfam" id="PF23387">
    <property type="entry name" value="TPR_IFT80_172"/>
    <property type="match status" value="1"/>
</dbReference>
<dbReference type="Gene3D" id="1.25.40.470">
    <property type="match status" value="1"/>
</dbReference>
<dbReference type="GO" id="GO:0030992">
    <property type="term" value="C:intraciliary transport particle B"/>
    <property type="evidence" value="ECO:0007669"/>
    <property type="project" value="TreeGrafter"/>
</dbReference>
<feature type="domain" description="IFT80/172/WDR35 TPR" evidence="2">
    <location>
        <begin position="205"/>
        <end position="350"/>
    </location>
</feature>
<sequence length="384" mass="44266">MWDVASGVHFVDPQSSQLLCNDIEHTSDITNVCLNQSGLNDNRKLAWTDNNKDLLICKLDNESTRHKLHTIVNSIAWHPEADILIALCDKSVLMWYYPNIVWSDSDLLKYTCVKTNVRAQVQIVYKKITAYKKKRKDLYLQNSALDADASILHIEKTLLTIRLSSGGEYSVHISPFPLLLYDNINQGKWTESLRLCHMAKDTAMYGAFTGMALESNMLDAVIQGLTALDEPDKLLFFLNVSRMHSSTRKQAEIALYKKKLKEAVDILIENGLLFRAIEFNVRLFRWREALRLAIERNEFIEFVVAKRKLYLQQFRETENLAEFQHPQISNLTINWDNVQSIEEAQAQKERDKLKDSVQNSSELPLFPSLTQLLDVQNQDKNTTD</sequence>
<feature type="domain" description="IFT80 second beta-propeller" evidence="1">
    <location>
        <begin position="7"/>
        <end position="118"/>
    </location>
</feature>
<evidence type="ECO:0000259" key="2">
    <source>
        <dbReference type="Pfam" id="PF23387"/>
    </source>
</evidence>
<evidence type="ECO:0000259" key="1">
    <source>
        <dbReference type="Pfam" id="PF23335"/>
    </source>
</evidence>
<dbReference type="PANTHER" id="PTHR24098:SF0">
    <property type="entry name" value="OUTER SEGMENT 5"/>
    <property type="match status" value="1"/>
</dbReference>
<evidence type="ECO:0000313" key="3">
    <source>
        <dbReference type="EMBL" id="ETO13835.1"/>
    </source>
</evidence>
<dbReference type="EMBL" id="ASPP01020363">
    <property type="protein sequence ID" value="ETO13835.1"/>
    <property type="molecule type" value="Genomic_DNA"/>
</dbReference>
<gene>
    <name evidence="3" type="ORF">RFI_23532</name>
</gene>